<comment type="subcellular location">
    <subcellularLocation>
        <location evidence="1">Membrane</location>
        <topology evidence="1">Multi-pass membrane protein</topology>
    </subcellularLocation>
</comment>
<dbReference type="AlphaFoldDB" id="A0A1F5UYV1"/>
<dbReference type="InterPro" id="IPR006037">
    <property type="entry name" value="RCK_C"/>
</dbReference>
<feature type="transmembrane region" description="Helical" evidence="7">
    <location>
        <begin position="423"/>
        <end position="440"/>
    </location>
</feature>
<keyword evidence="2" id="KW-0813">Transport</keyword>
<dbReference type="EMBL" id="MFGX01000038">
    <property type="protein sequence ID" value="OGF56320.1"/>
    <property type="molecule type" value="Genomic_DNA"/>
</dbReference>
<dbReference type="Pfam" id="PF02080">
    <property type="entry name" value="TrkA_C"/>
    <property type="match status" value="2"/>
</dbReference>
<evidence type="ECO:0000256" key="6">
    <source>
        <dbReference type="ARBA" id="ARBA00023136"/>
    </source>
</evidence>
<name>A0A1F5UYV1_FRAXR</name>
<feature type="domain" description="RCK C-terminal" evidence="8">
    <location>
        <begin position="209"/>
        <end position="293"/>
    </location>
</feature>
<accession>A0A1F5UYV1</accession>
<dbReference type="Pfam" id="PF03600">
    <property type="entry name" value="CitMHS"/>
    <property type="match status" value="1"/>
</dbReference>
<feature type="transmembrane region" description="Helical" evidence="7">
    <location>
        <begin position="493"/>
        <end position="519"/>
    </location>
</feature>
<keyword evidence="3 7" id="KW-0812">Transmembrane</keyword>
<evidence type="ECO:0000256" key="3">
    <source>
        <dbReference type="ARBA" id="ARBA00022692"/>
    </source>
</evidence>
<dbReference type="CDD" id="cd01115">
    <property type="entry name" value="SLC13_permease"/>
    <property type="match status" value="1"/>
</dbReference>
<sequence length="595" mass="64715">MEIALVFAILVAAMVVFALDLLPIDFVAFVIMAVTLVLGPVLKLKPEDAISGFSNPATITVLAMFILSGALYRTGVINQLTRPMIRMAGESEFRQLLILALIVGSISAFIANTAVVAIFLPLVLTLARERRRAPSKLLIPLSYVAQLGGVITLIGTSTNVLASALSERAGFGALGMFEFAKIGLLIFATGVLYLLLIGRRLLPERRTEFEITDSYRVKDYLAEVIILPDSLLEGKTLFDSRLSDQYDIDVLEILRGGQKLMRPLGNKVLRVEDILFIRASTDQLLKIKEAKGLAIEPESRWGNQESKGDRVRFMEVVLGRNSELIGGTLESTNFRNRYNCTVIAMQKHGALIRERLGSVRLDFGDTLLLQGERSAFEQIKRESGFIVTEEVQPEGFRTKKIPVALAIMAGVVILAALGQPILVTSIVGCVLMVLTGCLTVNELHESIRWDVIFLLAGIIPLGLAMEKTGAAELLANLAVQSASSLPPVAVLVIFYFISMVITALISNNAAVVLMVPVGVSAAQMLGFDPKAFILAIMFAASADFSTPVGYQTNTMVYGPGGYKFLDFTRVGGPLNLLLALATPIYIYLLWGLYPK</sequence>
<feature type="transmembrane region" description="Helical" evidence="7">
    <location>
        <begin position="531"/>
        <end position="550"/>
    </location>
</feature>
<protein>
    <recommendedName>
        <fullName evidence="8">RCK C-terminal domain-containing protein</fullName>
    </recommendedName>
</protein>
<dbReference type="GO" id="GO:0008324">
    <property type="term" value="F:monoatomic cation transmembrane transporter activity"/>
    <property type="evidence" value="ECO:0007669"/>
    <property type="project" value="InterPro"/>
</dbReference>
<dbReference type="STRING" id="1817864.A2Z21_03955"/>
<evidence type="ECO:0000256" key="4">
    <source>
        <dbReference type="ARBA" id="ARBA00022737"/>
    </source>
</evidence>
<dbReference type="InterPro" id="IPR036721">
    <property type="entry name" value="RCK_C_sf"/>
</dbReference>
<keyword evidence="6 7" id="KW-0472">Membrane</keyword>
<dbReference type="InterPro" id="IPR031312">
    <property type="entry name" value="Na/sul_symport_CS"/>
</dbReference>
<feature type="transmembrane region" description="Helical" evidence="7">
    <location>
        <begin position="96"/>
        <end position="125"/>
    </location>
</feature>
<dbReference type="PANTHER" id="PTHR43652">
    <property type="entry name" value="BASIC AMINO ACID ANTIPORTER YFCC-RELATED"/>
    <property type="match status" value="1"/>
</dbReference>
<dbReference type="GO" id="GO:0005886">
    <property type="term" value="C:plasma membrane"/>
    <property type="evidence" value="ECO:0007669"/>
    <property type="project" value="TreeGrafter"/>
</dbReference>
<dbReference type="PANTHER" id="PTHR43652:SF2">
    <property type="entry name" value="BASIC AMINO ACID ANTIPORTER YFCC-RELATED"/>
    <property type="match status" value="1"/>
</dbReference>
<feature type="transmembrane region" description="Helical" evidence="7">
    <location>
        <begin position="176"/>
        <end position="196"/>
    </location>
</feature>
<evidence type="ECO:0000313" key="9">
    <source>
        <dbReference type="EMBL" id="OGF56320.1"/>
    </source>
</evidence>
<organism evidence="9 10">
    <name type="scientific">Fraserbacteria sp. (strain RBG_16_55_9)</name>
    <dbReference type="NCBI Taxonomy" id="1817864"/>
    <lineage>
        <taxon>Bacteria</taxon>
        <taxon>Candidatus Fraseribacteriota</taxon>
    </lineage>
</organism>
<dbReference type="InterPro" id="IPR004680">
    <property type="entry name" value="Cit_transptr-like_dom"/>
</dbReference>
<dbReference type="PROSITE" id="PS51202">
    <property type="entry name" value="RCK_C"/>
    <property type="match status" value="2"/>
</dbReference>
<dbReference type="GO" id="GO:0006813">
    <property type="term" value="P:potassium ion transport"/>
    <property type="evidence" value="ECO:0007669"/>
    <property type="project" value="InterPro"/>
</dbReference>
<dbReference type="InterPro" id="IPR051679">
    <property type="entry name" value="DASS-Related_Transporters"/>
</dbReference>
<comment type="caution">
    <text evidence="9">The sequence shown here is derived from an EMBL/GenBank/DDBJ whole genome shotgun (WGS) entry which is preliminary data.</text>
</comment>
<feature type="transmembrane region" description="Helical" evidence="7">
    <location>
        <begin position="447"/>
        <end position="465"/>
    </location>
</feature>
<dbReference type="PROSITE" id="PS01271">
    <property type="entry name" value="NA_SULFATE"/>
    <property type="match status" value="1"/>
</dbReference>
<evidence type="ECO:0000256" key="7">
    <source>
        <dbReference type="SAM" id="Phobius"/>
    </source>
</evidence>
<reference evidence="9 10" key="1">
    <citation type="journal article" date="2016" name="Nat. Commun.">
        <title>Thousands of microbial genomes shed light on interconnected biogeochemical processes in an aquifer system.</title>
        <authorList>
            <person name="Anantharaman K."/>
            <person name="Brown C.T."/>
            <person name="Hug L.A."/>
            <person name="Sharon I."/>
            <person name="Castelle C.J."/>
            <person name="Probst A.J."/>
            <person name="Thomas B.C."/>
            <person name="Singh A."/>
            <person name="Wilkins M.J."/>
            <person name="Karaoz U."/>
            <person name="Brodie E.L."/>
            <person name="Williams K.H."/>
            <person name="Hubbard S.S."/>
            <person name="Banfield J.F."/>
        </authorList>
    </citation>
    <scope>NUCLEOTIDE SEQUENCE [LARGE SCALE GENOMIC DNA]</scope>
    <source>
        <strain evidence="10">RBG_16_55_9</strain>
    </source>
</reference>
<feature type="transmembrane region" description="Helical" evidence="7">
    <location>
        <begin position="570"/>
        <end position="593"/>
    </location>
</feature>
<evidence type="ECO:0000313" key="10">
    <source>
        <dbReference type="Proteomes" id="UP000179157"/>
    </source>
</evidence>
<keyword evidence="4" id="KW-0677">Repeat</keyword>
<dbReference type="SUPFAM" id="SSF116726">
    <property type="entry name" value="TrkA C-terminal domain-like"/>
    <property type="match status" value="2"/>
</dbReference>
<evidence type="ECO:0000256" key="1">
    <source>
        <dbReference type="ARBA" id="ARBA00004141"/>
    </source>
</evidence>
<evidence type="ECO:0000256" key="5">
    <source>
        <dbReference type="ARBA" id="ARBA00022989"/>
    </source>
</evidence>
<feature type="transmembrane region" description="Helical" evidence="7">
    <location>
        <begin position="401"/>
        <end position="417"/>
    </location>
</feature>
<evidence type="ECO:0000259" key="8">
    <source>
        <dbReference type="PROSITE" id="PS51202"/>
    </source>
</evidence>
<evidence type="ECO:0000256" key="2">
    <source>
        <dbReference type="ARBA" id="ARBA00022448"/>
    </source>
</evidence>
<dbReference type="Gene3D" id="3.30.70.1450">
    <property type="entry name" value="Regulator of K+ conductance, C-terminal domain"/>
    <property type="match status" value="2"/>
</dbReference>
<gene>
    <name evidence="9" type="ORF">A2Z21_03955</name>
</gene>
<feature type="domain" description="RCK C-terminal" evidence="8">
    <location>
        <begin position="301"/>
        <end position="385"/>
    </location>
</feature>
<feature type="transmembrane region" description="Helical" evidence="7">
    <location>
        <begin position="56"/>
        <end position="76"/>
    </location>
</feature>
<dbReference type="Proteomes" id="UP000179157">
    <property type="component" value="Unassembled WGS sequence"/>
</dbReference>
<keyword evidence="5 7" id="KW-1133">Transmembrane helix</keyword>
<proteinExistence type="predicted"/>